<sequence length="567" mass="66098">MLFTRRKSANPMIKIFHNEISSSYSVTPKINYCSCSIFCEAFQESGGKLQDEVVNFFKTIGHVKYELAKSKFPKSEILKSNNYSIQKSLKDSYIKDYKKMMSRSFYTELAKSNPAYTQNSYEDYRYICNKLYPLLFISSNIETSHKVVSPCFKPRKTTFGRLTFANMTNKSRALSFPRQSVDHLVESPKYTPKVQSGRDKIIKCCYTCFVALKMLYMNRNKVLSFQTPQTKAFIYSLSQKQAKKWTIDDFKKLVNFYLLRIQTINSYESWAPQKARARTPRSRKISGLSFMIKRDKLQKRTARTRNVSNNTTRRNTPTRSLDLQQGRNFPPMQGIRRTVHTKIADTASKNTVMDDSVSKISFPVESNSRMETSHNEKDFYLQNENLDNFVTSLAKEKEDSVPSPKFGCSMIRKEDQSKLDKGRHKVRKSRSKKNSKKHKKSLIINSPSFENLYDPNMEWHKPNHFWDKIIQMNQRALRIARRREGKSKKSSKSRSKSKSKSRSKSRSKSANKRSKSNKYNKDISDSCSNLRRTKMDPLKGQKKSQILERIKGFNKGKLKQMDNFFAS</sequence>
<feature type="region of interest" description="Disordered" evidence="1">
    <location>
        <begin position="308"/>
        <end position="332"/>
    </location>
</feature>
<feature type="compositionally biased region" description="Basic residues" evidence="1">
    <location>
        <begin position="480"/>
        <end position="518"/>
    </location>
</feature>
<feature type="compositionally biased region" description="Basic residues" evidence="1">
    <location>
        <begin position="421"/>
        <end position="441"/>
    </location>
</feature>
<organism evidence="2 3">
    <name type="scientific">Euplotes crassus</name>
    <dbReference type="NCBI Taxonomy" id="5936"/>
    <lineage>
        <taxon>Eukaryota</taxon>
        <taxon>Sar</taxon>
        <taxon>Alveolata</taxon>
        <taxon>Ciliophora</taxon>
        <taxon>Intramacronucleata</taxon>
        <taxon>Spirotrichea</taxon>
        <taxon>Hypotrichia</taxon>
        <taxon>Euplotida</taxon>
        <taxon>Euplotidae</taxon>
        <taxon>Moneuplotes</taxon>
    </lineage>
</organism>
<evidence type="ECO:0000313" key="3">
    <source>
        <dbReference type="Proteomes" id="UP001295684"/>
    </source>
</evidence>
<dbReference type="EMBL" id="CAMPGE010020718">
    <property type="protein sequence ID" value="CAI2378934.1"/>
    <property type="molecule type" value="Genomic_DNA"/>
</dbReference>
<accession>A0AAD2D2Y3</accession>
<evidence type="ECO:0000256" key="1">
    <source>
        <dbReference type="SAM" id="MobiDB-lite"/>
    </source>
</evidence>
<gene>
    <name evidence="2" type="ORF">ECRASSUSDP1_LOCUS20334</name>
</gene>
<reference evidence="2" key="1">
    <citation type="submission" date="2023-07" db="EMBL/GenBank/DDBJ databases">
        <authorList>
            <consortium name="AG Swart"/>
            <person name="Singh M."/>
            <person name="Singh A."/>
            <person name="Seah K."/>
            <person name="Emmerich C."/>
        </authorList>
    </citation>
    <scope>NUCLEOTIDE SEQUENCE</scope>
    <source>
        <strain evidence="2">DP1</strain>
    </source>
</reference>
<name>A0AAD2D2Y3_EUPCR</name>
<feature type="region of interest" description="Disordered" evidence="1">
    <location>
        <begin position="480"/>
        <end position="550"/>
    </location>
</feature>
<feature type="compositionally biased region" description="Low complexity" evidence="1">
    <location>
        <begin position="308"/>
        <end position="319"/>
    </location>
</feature>
<protein>
    <submittedName>
        <fullName evidence="2">Uncharacterized protein</fullName>
    </submittedName>
</protein>
<keyword evidence="3" id="KW-1185">Reference proteome</keyword>
<dbReference type="AlphaFoldDB" id="A0AAD2D2Y3"/>
<feature type="compositionally biased region" description="Basic and acidic residues" evidence="1">
    <location>
        <begin position="411"/>
        <end position="420"/>
    </location>
</feature>
<feature type="region of interest" description="Disordered" evidence="1">
    <location>
        <begin position="398"/>
        <end position="443"/>
    </location>
</feature>
<evidence type="ECO:0000313" key="2">
    <source>
        <dbReference type="EMBL" id="CAI2378934.1"/>
    </source>
</evidence>
<comment type="caution">
    <text evidence="2">The sequence shown here is derived from an EMBL/GenBank/DDBJ whole genome shotgun (WGS) entry which is preliminary data.</text>
</comment>
<feature type="compositionally biased region" description="Basic and acidic residues" evidence="1">
    <location>
        <begin position="533"/>
        <end position="550"/>
    </location>
</feature>
<dbReference type="Proteomes" id="UP001295684">
    <property type="component" value="Unassembled WGS sequence"/>
</dbReference>
<proteinExistence type="predicted"/>